<reference evidence="1 2" key="1">
    <citation type="submission" date="2016-08" db="EMBL/GenBank/DDBJ databases">
        <authorList>
            <person name="Seilhamer J.J."/>
        </authorList>
    </citation>
    <scope>NUCLEOTIDE SEQUENCE [LARGE SCALE GENOMIC DNA]</scope>
    <source>
        <strain evidence="1">L21-II-0</strain>
    </source>
</reference>
<dbReference type="STRING" id="118126.L21_0613"/>
<dbReference type="OrthoDB" id="106800at2157"/>
<dbReference type="AlphaFoldDB" id="A0A1M4MIT4"/>
<sequence>MRGKGSVIPALLLTAAVTALAAGFAALAPVTEVTITPQEPIAPEDQALVHIDFFTEKRDAPVEGVDILSSILRYELAVYDTEGIRDSLLSGEPLAVHIAGQPYTADLQEMPRDTGSFTGTLSGDGRAHLTVSGDVLRGYFEIGGVAYHVESTGRYDGKSPGNVLHYLFSSADVKGLSGCYLTLYNISNGDLKDSGYPADWTRADFLKAGHEIVPLTDADLVGLPRVNETLRTGFMEVPLSENETMRIVKGYRGKIAEYRGNYYVIDFFES</sequence>
<evidence type="ECO:0000313" key="1">
    <source>
        <dbReference type="EMBL" id="SCL74730.1"/>
    </source>
</evidence>
<proteinExistence type="predicted"/>
<protein>
    <submittedName>
        <fullName evidence="1">Uncharacterized protein</fullName>
    </submittedName>
</protein>
<name>A0A1M4MIT4_9EURY</name>
<organism evidence="1 2">
    <name type="scientific">Methanoculleus chikugoensis</name>
    <dbReference type="NCBI Taxonomy" id="118126"/>
    <lineage>
        <taxon>Archaea</taxon>
        <taxon>Methanobacteriati</taxon>
        <taxon>Methanobacteriota</taxon>
        <taxon>Stenosarchaea group</taxon>
        <taxon>Methanomicrobia</taxon>
        <taxon>Methanomicrobiales</taxon>
        <taxon>Methanomicrobiaceae</taxon>
        <taxon>Methanoculleus</taxon>
    </lineage>
</organism>
<dbReference type="EMBL" id="FMID01000017">
    <property type="protein sequence ID" value="SCL74730.1"/>
    <property type="molecule type" value="Genomic_DNA"/>
</dbReference>
<gene>
    <name evidence="1" type="ORF">L21_0613</name>
</gene>
<dbReference type="RefSeq" id="WP_074369023.1">
    <property type="nucleotide sequence ID" value="NZ_FMID01000017.1"/>
</dbReference>
<evidence type="ECO:0000313" key="2">
    <source>
        <dbReference type="Proteomes" id="UP000184671"/>
    </source>
</evidence>
<dbReference type="Proteomes" id="UP000184671">
    <property type="component" value="Unassembled WGS sequence"/>
</dbReference>
<accession>A0A1M4MIT4</accession>